<dbReference type="STRING" id="1246995.AFR_11435"/>
<dbReference type="KEGG" id="afs:AFR_11435"/>
<evidence type="ECO:0000313" key="3">
    <source>
        <dbReference type="Proteomes" id="UP000017746"/>
    </source>
</evidence>
<dbReference type="Proteomes" id="UP000017746">
    <property type="component" value="Chromosome"/>
</dbReference>
<proteinExistence type="predicted"/>
<dbReference type="PATRIC" id="fig|1246995.3.peg.2331"/>
<evidence type="ECO:0000313" key="2">
    <source>
        <dbReference type="EMBL" id="AGZ40576.1"/>
    </source>
</evidence>
<dbReference type="AlphaFoldDB" id="U5VY67"/>
<dbReference type="eggNOG" id="ENOG5032DG0">
    <property type="taxonomic scope" value="Bacteria"/>
</dbReference>
<gene>
    <name evidence="2" type="ORF">AFR_11435</name>
</gene>
<sequence length="260" mass="27958">MMRRTGARVAAILLLAVAALGGVPTSATAAGQHQNANLYAYWNFHGRNGFWNVDQQVRIAQKASSSYWAMNFGFTATPSDGGYMGLQTNGRRFNGSTGDTAIFSLWNATATRGANCGRFGGEGTGRSCRIAYPISTGAYYRMRIWRLEADSAGQWWGAWILNPATGRDSAIGQIRVPRAKNLLTTPMNFSEYFGPARTCDTVPVSVAYFTQPTANSRGGGRYDYGSVFSSSHRGSCTGGSVRVATVGSTRAAVIRMGGRR</sequence>
<organism evidence="2 3">
    <name type="scientific">Actinoplanes friuliensis DSM 7358</name>
    <dbReference type="NCBI Taxonomy" id="1246995"/>
    <lineage>
        <taxon>Bacteria</taxon>
        <taxon>Bacillati</taxon>
        <taxon>Actinomycetota</taxon>
        <taxon>Actinomycetes</taxon>
        <taxon>Micromonosporales</taxon>
        <taxon>Micromonosporaceae</taxon>
        <taxon>Actinoplanes</taxon>
    </lineage>
</organism>
<dbReference type="HOGENOM" id="CLU_1068036_0_0_11"/>
<reference evidence="2 3" key="1">
    <citation type="journal article" date="2014" name="J. Biotechnol.">
        <title>Complete genome sequence of the actinobacterium Actinoplanes friuliensis HAG 010964, producer of the lipopeptide antibiotic friulimycin.</title>
        <authorList>
            <person name="Ruckert C."/>
            <person name="Szczepanowski R."/>
            <person name="Albersmeier A."/>
            <person name="Goesmann A."/>
            <person name="Fischer N."/>
            <person name="Steinkamper A."/>
            <person name="Puhler A."/>
            <person name="Biener R."/>
            <person name="Schwartz D."/>
            <person name="Kalinowski J."/>
        </authorList>
    </citation>
    <scope>NUCLEOTIDE SEQUENCE [LARGE SCALE GENOMIC DNA]</scope>
    <source>
        <strain evidence="2 3">DSM 7358</strain>
    </source>
</reference>
<keyword evidence="3" id="KW-1185">Reference proteome</keyword>
<feature type="chain" id="PRO_5004665866" description="DUF3472 domain-containing protein" evidence="1">
    <location>
        <begin position="30"/>
        <end position="260"/>
    </location>
</feature>
<evidence type="ECO:0008006" key="4">
    <source>
        <dbReference type="Google" id="ProtNLM"/>
    </source>
</evidence>
<accession>U5VY67</accession>
<protein>
    <recommendedName>
        <fullName evidence="4">DUF3472 domain-containing protein</fullName>
    </recommendedName>
</protein>
<dbReference type="EMBL" id="CP006272">
    <property type="protein sequence ID" value="AGZ40576.1"/>
    <property type="molecule type" value="Genomic_DNA"/>
</dbReference>
<dbReference type="InterPro" id="IPR021862">
    <property type="entry name" value="DUF3472"/>
</dbReference>
<feature type="signal peptide" evidence="1">
    <location>
        <begin position="1"/>
        <end position="29"/>
    </location>
</feature>
<dbReference type="Pfam" id="PF11958">
    <property type="entry name" value="DUF3472"/>
    <property type="match status" value="1"/>
</dbReference>
<evidence type="ECO:0000256" key="1">
    <source>
        <dbReference type="SAM" id="SignalP"/>
    </source>
</evidence>
<keyword evidence="1" id="KW-0732">Signal</keyword>
<name>U5VY67_9ACTN</name>